<feature type="domain" description="WIYLD" evidence="2">
    <location>
        <begin position="12"/>
        <end position="71"/>
    </location>
</feature>
<evidence type="ECO:0000256" key="1">
    <source>
        <dbReference type="SAM" id="MobiDB-lite"/>
    </source>
</evidence>
<dbReference type="Proteomes" id="UP001157006">
    <property type="component" value="Chromosome 1L"/>
</dbReference>
<accession>A0AAV0YNR9</accession>
<dbReference type="PANTHER" id="PTHR34271:SF1">
    <property type="entry name" value="NUCLEOLAR HISTONE METHYLTRANSFERASE-RELATED PROTEIN"/>
    <property type="match status" value="1"/>
</dbReference>
<protein>
    <recommendedName>
        <fullName evidence="2">WIYLD domain-containing protein</fullName>
    </recommendedName>
</protein>
<dbReference type="AlphaFoldDB" id="A0AAV0YNR9"/>
<dbReference type="InterPro" id="IPR043017">
    <property type="entry name" value="WIYLD_dom_sf"/>
</dbReference>
<name>A0AAV0YNR9_VICFA</name>
<feature type="region of interest" description="Disordered" evidence="1">
    <location>
        <begin position="126"/>
        <end position="174"/>
    </location>
</feature>
<gene>
    <name evidence="3" type="ORF">VFH_I246920</name>
</gene>
<evidence type="ECO:0000313" key="3">
    <source>
        <dbReference type="EMBL" id="CAI8586284.1"/>
    </source>
</evidence>
<dbReference type="EMBL" id="OX451736">
    <property type="protein sequence ID" value="CAI8586284.1"/>
    <property type="molecule type" value="Genomic_DNA"/>
</dbReference>
<organism evidence="3 4">
    <name type="scientific">Vicia faba</name>
    <name type="common">Broad bean</name>
    <name type="synonym">Faba vulgaris</name>
    <dbReference type="NCBI Taxonomy" id="3906"/>
    <lineage>
        <taxon>Eukaryota</taxon>
        <taxon>Viridiplantae</taxon>
        <taxon>Streptophyta</taxon>
        <taxon>Embryophyta</taxon>
        <taxon>Tracheophyta</taxon>
        <taxon>Spermatophyta</taxon>
        <taxon>Magnoliopsida</taxon>
        <taxon>eudicotyledons</taxon>
        <taxon>Gunneridae</taxon>
        <taxon>Pentapetalae</taxon>
        <taxon>rosids</taxon>
        <taxon>fabids</taxon>
        <taxon>Fabales</taxon>
        <taxon>Fabaceae</taxon>
        <taxon>Papilionoideae</taxon>
        <taxon>50 kb inversion clade</taxon>
        <taxon>NPAAA clade</taxon>
        <taxon>Hologalegina</taxon>
        <taxon>IRL clade</taxon>
        <taxon>Fabeae</taxon>
        <taxon>Vicia</taxon>
    </lineage>
</organism>
<keyword evidence="4" id="KW-1185">Reference proteome</keyword>
<feature type="region of interest" description="Disordered" evidence="1">
    <location>
        <begin position="79"/>
        <end position="100"/>
    </location>
</feature>
<evidence type="ECO:0000313" key="4">
    <source>
        <dbReference type="Proteomes" id="UP001157006"/>
    </source>
</evidence>
<reference evidence="3 4" key="1">
    <citation type="submission" date="2023-01" db="EMBL/GenBank/DDBJ databases">
        <authorList>
            <person name="Kreplak J."/>
        </authorList>
    </citation>
    <scope>NUCLEOTIDE SEQUENCE [LARGE SCALE GENOMIC DNA]</scope>
</reference>
<dbReference type="InterPro" id="IPR018848">
    <property type="entry name" value="WIYLD_domain"/>
</dbReference>
<dbReference type="Gene3D" id="1.10.8.850">
    <property type="entry name" value="Histone-lysine N methyltransferase , C-terminal domain-like"/>
    <property type="match status" value="1"/>
</dbReference>
<evidence type="ECO:0000259" key="2">
    <source>
        <dbReference type="Pfam" id="PF10440"/>
    </source>
</evidence>
<sequence>MAPRGRPPKKTAENTRMDAAMDAMGQFGFKKKLVWKTVEELLDVYEGTQGWPFIEEGSYKLLLESLLYNQQTCVDDKLSGKEGYLQDDTRRDDVGEISSAATLKTGMTEVGSSGLVAHDSLSRASDDLNFTSQTNDHHQDSAPTINQEIEADEKDTNVPTKRVEDQKGISVKSK</sequence>
<proteinExistence type="predicted"/>
<dbReference type="PANTHER" id="PTHR34271">
    <property type="entry name" value="NUCLEOLAR HISTONE METHYLTRANSFERASE-RELATED PROTEIN"/>
    <property type="match status" value="1"/>
</dbReference>
<dbReference type="Pfam" id="PF10440">
    <property type="entry name" value="WIYLD"/>
    <property type="match status" value="1"/>
</dbReference>